<feature type="domain" description="EamA" evidence="2">
    <location>
        <begin position="167"/>
        <end position="299"/>
    </location>
</feature>
<dbReference type="EMBL" id="LCRX01000007">
    <property type="protein sequence ID" value="KKW42386.1"/>
    <property type="molecule type" value="Genomic_DNA"/>
</dbReference>
<feature type="transmembrane region" description="Helical" evidence="1">
    <location>
        <begin position="36"/>
        <end position="56"/>
    </location>
</feature>
<dbReference type="InterPro" id="IPR000620">
    <property type="entry name" value="EamA_dom"/>
</dbReference>
<keyword evidence="1" id="KW-0472">Membrane</keyword>
<dbReference type="GO" id="GO:0016020">
    <property type="term" value="C:membrane"/>
    <property type="evidence" value="ECO:0007669"/>
    <property type="project" value="InterPro"/>
</dbReference>
<dbReference type="AlphaFoldDB" id="A0A0G1YGM1"/>
<gene>
    <name evidence="3" type="ORF">UY92_C0007G0025</name>
</gene>
<accession>A0A0G1YGM1</accession>
<feature type="transmembrane region" description="Helical" evidence="1">
    <location>
        <begin position="93"/>
        <end position="118"/>
    </location>
</feature>
<dbReference type="SUPFAM" id="SSF103481">
    <property type="entry name" value="Multidrug resistance efflux transporter EmrE"/>
    <property type="match status" value="1"/>
</dbReference>
<name>A0A0G1YGM1_9BACT</name>
<feature type="transmembrane region" description="Helical" evidence="1">
    <location>
        <begin position="283"/>
        <end position="302"/>
    </location>
</feature>
<comment type="caution">
    <text evidence="3">The sequence shown here is derived from an EMBL/GenBank/DDBJ whole genome shotgun (WGS) entry which is preliminary data.</text>
</comment>
<proteinExistence type="predicted"/>
<feature type="transmembrane region" description="Helical" evidence="1">
    <location>
        <begin position="234"/>
        <end position="253"/>
    </location>
</feature>
<evidence type="ECO:0000313" key="4">
    <source>
        <dbReference type="Proteomes" id="UP000033870"/>
    </source>
</evidence>
<dbReference type="Pfam" id="PF00892">
    <property type="entry name" value="EamA"/>
    <property type="match status" value="1"/>
</dbReference>
<dbReference type="STRING" id="1619044.UY92_C0007G0025"/>
<reference evidence="3 4" key="1">
    <citation type="journal article" date="2015" name="Nature">
        <title>rRNA introns, odd ribosomes, and small enigmatic genomes across a large radiation of phyla.</title>
        <authorList>
            <person name="Brown C.T."/>
            <person name="Hug L.A."/>
            <person name="Thomas B.C."/>
            <person name="Sharon I."/>
            <person name="Castelle C.J."/>
            <person name="Singh A."/>
            <person name="Wilkins M.J."/>
            <person name="Williams K.H."/>
            <person name="Banfield J.F."/>
        </authorList>
    </citation>
    <scope>NUCLEOTIDE SEQUENCE [LARGE SCALE GENOMIC DNA]</scope>
</reference>
<dbReference type="InterPro" id="IPR037185">
    <property type="entry name" value="EmrE-like"/>
</dbReference>
<evidence type="ECO:0000313" key="3">
    <source>
        <dbReference type="EMBL" id="KKW42386.1"/>
    </source>
</evidence>
<sequence>MLFILIITGAVALAGHVILNARYVRAGAAGGWSSTFVLGVSKVSAALLMLAVWLVLLFQGRATFPTSWAFWGAFLVTVVLNIIFEIIRFRSYALAPIALTSPFGAISPVLTILPAWLFLRELPSFWGGLGIGLITVSIYALHTQSGWNIRNFFAPFRAVWKDRGTRYAFLSSLPPAITIVFDKKAVVASDPITFSLLAVAAIGITAWIVDFAYRGRERFFSSVRQCGWGRFLKIGFLYLVANLAFNMAFLFAIVPYVSALRRTVIIFEVLFAYFFLQEKTDIVKRAAVSIGVVLGTILIGLAR</sequence>
<feature type="transmembrane region" description="Helical" evidence="1">
    <location>
        <begin position="192"/>
        <end position="213"/>
    </location>
</feature>
<feature type="transmembrane region" description="Helical" evidence="1">
    <location>
        <begin position="68"/>
        <end position="87"/>
    </location>
</feature>
<evidence type="ECO:0000259" key="2">
    <source>
        <dbReference type="Pfam" id="PF00892"/>
    </source>
</evidence>
<evidence type="ECO:0000256" key="1">
    <source>
        <dbReference type="SAM" id="Phobius"/>
    </source>
</evidence>
<keyword evidence="1" id="KW-0812">Transmembrane</keyword>
<feature type="transmembrane region" description="Helical" evidence="1">
    <location>
        <begin position="125"/>
        <end position="142"/>
    </location>
</feature>
<protein>
    <recommendedName>
        <fullName evidence="2">EamA domain-containing protein</fullName>
    </recommendedName>
</protein>
<dbReference type="Proteomes" id="UP000033870">
    <property type="component" value="Unassembled WGS sequence"/>
</dbReference>
<organism evidence="3 4">
    <name type="scientific">Candidatus Magasanikbacteria bacterium GW2011_GWA2_56_11</name>
    <dbReference type="NCBI Taxonomy" id="1619044"/>
    <lineage>
        <taxon>Bacteria</taxon>
        <taxon>Candidatus Magasanikiibacteriota</taxon>
    </lineage>
</organism>
<keyword evidence="1" id="KW-1133">Transmembrane helix</keyword>